<dbReference type="Gene3D" id="3.40.47.10">
    <property type="match status" value="1"/>
</dbReference>
<keyword evidence="16" id="KW-1185">Reference proteome</keyword>
<dbReference type="SUPFAM" id="SSF53901">
    <property type="entry name" value="Thiolase-like"/>
    <property type="match status" value="2"/>
</dbReference>
<comment type="pathway">
    <text evidence="1 11">Lipid metabolism; fatty acid biosynthesis.</text>
</comment>
<evidence type="ECO:0000256" key="9">
    <source>
        <dbReference type="ARBA" id="ARBA00023160"/>
    </source>
</evidence>
<dbReference type="PANTHER" id="PTHR11712">
    <property type="entry name" value="POLYKETIDE SYNTHASE-RELATED"/>
    <property type="match status" value="1"/>
</dbReference>
<evidence type="ECO:0000256" key="5">
    <source>
        <dbReference type="ARBA" id="ARBA00022516"/>
    </source>
</evidence>
<dbReference type="RefSeq" id="WP_115688759.1">
    <property type="nucleotide sequence ID" value="NZ_CP031417.1"/>
</dbReference>
<dbReference type="GO" id="GO:0004315">
    <property type="term" value="F:3-oxoacyl-[acyl-carrier-protein] synthase activity"/>
    <property type="evidence" value="ECO:0007669"/>
    <property type="project" value="UniProtKB-UniRule"/>
</dbReference>
<dbReference type="Proteomes" id="UP000254889">
    <property type="component" value="Chromosome"/>
</dbReference>
<evidence type="ECO:0000259" key="14">
    <source>
        <dbReference type="PROSITE" id="PS52004"/>
    </source>
</evidence>
<dbReference type="InterPro" id="IPR016039">
    <property type="entry name" value="Thiolase-like"/>
</dbReference>
<evidence type="ECO:0000256" key="2">
    <source>
        <dbReference type="ARBA" id="ARBA00008467"/>
    </source>
</evidence>
<sequence>MRRIVVTGSGIVSPLGCGTDLVWQRLLAGRSGVRRMSDNLVGDVAAKIAGVVSDTSEDAEGGFDPQRIVSAKDQKRMDRFIQFALAAADEAIAQSAWKPDCDAERERTATIIGSGIGGFATMKQAVHTTDQHGSRRLSPFTVPSFLVNLAAGQVSIRYGFRGPIGAPVTACAASLQAIGDGARMIRSGEIDVAICGGAESCIERVSLGSFAAARALSTRFNDTPERASRPFDADRDGFVMSEGAAAVVVEELDHALARGAVPLAELVGYGTTSDAYHMVAAPQDGAGLQRCMRLAINAAGIDARDVGYINAHATSTPFGDAAELSAIRSVFNGAGVAVSSTKSSTGHLLGAAGAAGVIFTVRALCSGILPPTLNLETADDAFSDLNLIGREPRARAVDYAMVNGFGFGGVNASVLLKRWVN</sequence>
<dbReference type="UniPathway" id="UPA00094"/>
<dbReference type="NCBIfam" id="NF004970">
    <property type="entry name" value="PRK06333.1"/>
    <property type="match status" value="1"/>
</dbReference>
<organism evidence="15 16">
    <name type="scientific">Pseudolabrys taiwanensis</name>
    <dbReference type="NCBI Taxonomy" id="331696"/>
    <lineage>
        <taxon>Bacteria</taxon>
        <taxon>Pseudomonadati</taxon>
        <taxon>Pseudomonadota</taxon>
        <taxon>Alphaproteobacteria</taxon>
        <taxon>Hyphomicrobiales</taxon>
        <taxon>Xanthobacteraceae</taxon>
        <taxon>Pseudolabrys</taxon>
    </lineage>
</organism>
<dbReference type="InterPro" id="IPR017568">
    <property type="entry name" value="3-oxoacyl-ACP_synth-2"/>
</dbReference>
<feature type="active site" description="For beta-ketoacyl synthase activity" evidence="12">
    <location>
        <position position="171"/>
    </location>
</feature>
<evidence type="ECO:0000256" key="8">
    <source>
        <dbReference type="ARBA" id="ARBA00023098"/>
    </source>
</evidence>
<dbReference type="InterPro" id="IPR014030">
    <property type="entry name" value="Ketoacyl_synth_N"/>
</dbReference>
<evidence type="ECO:0000256" key="7">
    <source>
        <dbReference type="ARBA" id="ARBA00022832"/>
    </source>
</evidence>
<dbReference type="OrthoDB" id="9808669at2"/>
<proteinExistence type="inferred from homology"/>
<comment type="similarity">
    <text evidence="2 11 13">Belongs to the thiolase-like superfamily. Beta-ketoacyl-ACP synthases family.</text>
</comment>
<dbReference type="CDD" id="cd00834">
    <property type="entry name" value="KAS_I_II"/>
    <property type="match status" value="1"/>
</dbReference>
<dbReference type="GO" id="GO:0006633">
    <property type="term" value="P:fatty acid biosynthetic process"/>
    <property type="evidence" value="ECO:0007669"/>
    <property type="project" value="UniProtKB-UniRule"/>
</dbReference>
<dbReference type="Pfam" id="PF00109">
    <property type="entry name" value="ketoacyl-synt"/>
    <property type="match status" value="1"/>
</dbReference>
<evidence type="ECO:0000256" key="10">
    <source>
        <dbReference type="ARBA" id="ARBA00023315"/>
    </source>
</evidence>
<gene>
    <name evidence="15" type="primary">fabF</name>
    <name evidence="15" type="ORF">DW352_04015</name>
</gene>
<comment type="catalytic activity">
    <reaction evidence="11">
        <text>(9Z)-hexadecenoyl-[ACP] + malonyl-[ACP] + H(+) = 3-oxo-(11Z)-octadecenoyl-[ACP] + holo-[ACP] + CO2</text>
        <dbReference type="Rhea" id="RHEA:55040"/>
        <dbReference type="Rhea" id="RHEA-COMP:9623"/>
        <dbReference type="Rhea" id="RHEA-COMP:9685"/>
        <dbReference type="Rhea" id="RHEA-COMP:10800"/>
        <dbReference type="Rhea" id="RHEA-COMP:14074"/>
        <dbReference type="ChEBI" id="CHEBI:15378"/>
        <dbReference type="ChEBI" id="CHEBI:16526"/>
        <dbReference type="ChEBI" id="CHEBI:64479"/>
        <dbReference type="ChEBI" id="CHEBI:78449"/>
        <dbReference type="ChEBI" id="CHEBI:83989"/>
        <dbReference type="ChEBI" id="CHEBI:138538"/>
        <dbReference type="EC" id="2.3.1.179"/>
    </reaction>
</comment>
<evidence type="ECO:0000256" key="13">
    <source>
        <dbReference type="RuleBase" id="RU003694"/>
    </source>
</evidence>
<dbReference type="EMBL" id="CP031417">
    <property type="protein sequence ID" value="AXK79757.1"/>
    <property type="molecule type" value="Genomic_DNA"/>
</dbReference>
<dbReference type="NCBIfam" id="NF005589">
    <property type="entry name" value="PRK07314.1"/>
    <property type="match status" value="1"/>
</dbReference>
<dbReference type="NCBIfam" id="TIGR03150">
    <property type="entry name" value="fabF"/>
    <property type="match status" value="1"/>
</dbReference>
<evidence type="ECO:0000313" key="15">
    <source>
        <dbReference type="EMBL" id="AXK79757.1"/>
    </source>
</evidence>
<comment type="catalytic activity">
    <reaction evidence="11">
        <text>a fatty acyl-[ACP] + malonyl-[ACP] + H(+) = a 3-oxoacyl-[ACP] + holo-[ACP] + CO2</text>
        <dbReference type="Rhea" id="RHEA:22836"/>
        <dbReference type="Rhea" id="RHEA-COMP:9623"/>
        <dbReference type="Rhea" id="RHEA-COMP:9685"/>
        <dbReference type="Rhea" id="RHEA-COMP:9916"/>
        <dbReference type="Rhea" id="RHEA-COMP:14125"/>
        <dbReference type="ChEBI" id="CHEBI:15378"/>
        <dbReference type="ChEBI" id="CHEBI:16526"/>
        <dbReference type="ChEBI" id="CHEBI:64479"/>
        <dbReference type="ChEBI" id="CHEBI:78449"/>
        <dbReference type="ChEBI" id="CHEBI:78776"/>
        <dbReference type="ChEBI" id="CHEBI:138651"/>
    </reaction>
</comment>
<evidence type="ECO:0000256" key="4">
    <source>
        <dbReference type="ARBA" id="ARBA00014657"/>
    </source>
</evidence>
<dbReference type="KEGG" id="ptaw:DW352_04015"/>
<keyword evidence="5 11" id="KW-0444">Lipid biosynthesis</keyword>
<keyword evidence="7" id="KW-0276">Fatty acid metabolism</keyword>
<dbReference type="EC" id="2.3.1.179" evidence="3 11"/>
<evidence type="ECO:0000256" key="1">
    <source>
        <dbReference type="ARBA" id="ARBA00005194"/>
    </source>
</evidence>
<evidence type="ECO:0000256" key="3">
    <source>
        <dbReference type="ARBA" id="ARBA00012356"/>
    </source>
</evidence>
<feature type="domain" description="Ketosynthase family 3 (KS3)" evidence="14">
    <location>
        <begin position="1"/>
        <end position="418"/>
    </location>
</feature>
<evidence type="ECO:0000256" key="6">
    <source>
        <dbReference type="ARBA" id="ARBA00022679"/>
    </source>
</evidence>
<dbReference type="FunFam" id="3.40.47.10:FF:000018">
    <property type="entry name" value="3-oxoacyl-[acyl-carrier-protein] synthase 2"/>
    <property type="match status" value="1"/>
</dbReference>
<dbReference type="AlphaFoldDB" id="A0A345ZS60"/>
<dbReference type="SMART" id="SM00825">
    <property type="entry name" value="PKS_KS"/>
    <property type="match status" value="1"/>
</dbReference>
<keyword evidence="8" id="KW-0443">Lipid metabolism</keyword>
<dbReference type="GO" id="GO:0005829">
    <property type="term" value="C:cytosol"/>
    <property type="evidence" value="ECO:0007669"/>
    <property type="project" value="TreeGrafter"/>
</dbReference>
<dbReference type="Pfam" id="PF02801">
    <property type="entry name" value="Ketoacyl-synt_C"/>
    <property type="match status" value="1"/>
</dbReference>
<dbReference type="PROSITE" id="PS00606">
    <property type="entry name" value="KS3_1"/>
    <property type="match status" value="1"/>
</dbReference>
<comment type="function">
    <text evidence="11">Involved in the type II fatty acid elongation cycle. Catalyzes the elongation of a wide range of acyl-ACP by the addition of two carbons from malonyl-ACP to an acyl acceptor. Can efficiently catalyze the conversion of palmitoleoyl-ACP (cis-hexadec-9-enoyl-ACP) to cis-vaccenoyl-ACP (cis-octadec-11-enoyl-ACP), an essential step in the thermal regulation of fatty acid composition.</text>
</comment>
<name>A0A345ZS60_9HYPH</name>
<dbReference type="PANTHER" id="PTHR11712:SF321">
    <property type="entry name" value="3-OXOACYL-[ACYL-CARRIER-PROTEIN] SYNTHASE 2"/>
    <property type="match status" value="1"/>
</dbReference>
<dbReference type="InterPro" id="IPR014031">
    <property type="entry name" value="Ketoacyl_synth_C"/>
</dbReference>
<accession>A0A345ZS60</accession>
<evidence type="ECO:0000256" key="12">
    <source>
        <dbReference type="PIRSR" id="PIRSR000447-1"/>
    </source>
</evidence>
<protein>
    <recommendedName>
        <fullName evidence="4 11">3-oxoacyl-[acyl-carrier-protein] synthase 2</fullName>
        <ecNumber evidence="3 11">2.3.1.179</ecNumber>
    </recommendedName>
</protein>
<evidence type="ECO:0000256" key="11">
    <source>
        <dbReference type="PIRNR" id="PIRNR000447"/>
    </source>
</evidence>
<keyword evidence="6 11" id="KW-0808">Transferase</keyword>
<dbReference type="PIRSF" id="PIRSF000447">
    <property type="entry name" value="KAS_II"/>
    <property type="match status" value="1"/>
</dbReference>
<dbReference type="InterPro" id="IPR018201">
    <property type="entry name" value="Ketoacyl_synth_AS"/>
</dbReference>
<dbReference type="PROSITE" id="PS52004">
    <property type="entry name" value="KS3_2"/>
    <property type="match status" value="1"/>
</dbReference>
<dbReference type="InterPro" id="IPR000794">
    <property type="entry name" value="Beta-ketoacyl_synthase"/>
</dbReference>
<reference evidence="15 16" key="1">
    <citation type="submission" date="2018-07" db="EMBL/GenBank/DDBJ databases">
        <authorList>
            <person name="Quirk P.G."/>
            <person name="Krulwich T.A."/>
        </authorList>
    </citation>
    <scope>NUCLEOTIDE SEQUENCE [LARGE SCALE GENOMIC DNA]</scope>
    <source>
        <strain evidence="15 16">CC-BB4</strain>
    </source>
</reference>
<dbReference type="InterPro" id="IPR020841">
    <property type="entry name" value="PKS_Beta-ketoAc_synthase_dom"/>
</dbReference>
<evidence type="ECO:0000313" key="16">
    <source>
        <dbReference type="Proteomes" id="UP000254889"/>
    </source>
</evidence>
<keyword evidence="10 11" id="KW-0012">Acyltransferase</keyword>
<keyword evidence="9 11" id="KW-0275">Fatty acid biosynthesis</keyword>